<organism evidence="7">
    <name type="scientific">marine metagenome</name>
    <dbReference type="NCBI Taxonomy" id="408172"/>
    <lineage>
        <taxon>unclassified sequences</taxon>
        <taxon>metagenomes</taxon>
        <taxon>ecological metagenomes</taxon>
    </lineage>
</organism>
<dbReference type="EMBL" id="UINC01186578">
    <property type="protein sequence ID" value="SVD98855.1"/>
    <property type="molecule type" value="Genomic_DNA"/>
</dbReference>
<feature type="domain" description="Glutamine amidotransferase type-2" evidence="6">
    <location>
        <begin position="1"/>
        <end position="145"/>
    </location>
</feature>
<sequence length="145" mass="16117">MIVNSLRKLEYRGYDSSGIATLHNGNINEVKCEGRVDVLEKNLNKSNLVGNVGIGHVRWATHGIPSTLNAHPHSSENVSVVHNGIIENSTLLKKFLIKKGHVFKSQTDTEVITHLVTEYLKKNDLKNSIIKMLKRLHGSFALGII</sequence>
<feature type="non-terminal residue" evidence="7">
    <location>
        <position position="145"/>
    </location>
</feature>
<dbReference type="GO" id="GO:0006002">
    <property type="term" value="P:fructose 6-phosphate metabolic process"/>
    <property type="evidence" value="ECO:0007669"/>
    <property type="project" value="TreeGrafter"/>
</dbReference>
<evidence type="ECO:0000256" key="1">
    <source>
        <dbReference type="ARBA" id="ARBA00001031"/>
    </source>
</evidence>
<dbReference type="GO" id="GO:0006047">
    <property type="term" value="P:UDP-N-acetylglucosamine metabolic process"/>
    <property type="evidence" value="ECO:0007669"/>
    <property type="project" value="TreeGrafter"/>
</dbReference>
<dbReference type="PANTHER" id="PTHR10937:SF0">
    <property type="entry name" value="GLUTAMINE--FRUCTOSE-6-PHOSPHATE TRANSAMINASE (ISOMERIZING)"/>
    <property type="match status" value="1"/>
</dbReference>
<evidence type="ECO:0000259" key="6">
    <source>
        <dbReference type="PROSITE" id="PS51278"/>
    </source>
</evidence>
<keyword evidence="3" id="KW-0032">Aminotransferase</keyword>
<dbReference type="EC" id="2.6.1.16" evidence="2"/>
<keyword evidence="4" id="KW-0808">Transferase</keyword>
<dbReference type="SUPFAM" id="SSF56235">
    <property type="entry name" value="N-terminal nucleophile aminohydrolases (Ntn hydrolases)"/>
    <property type="match status" value="1"/>
</dbReference>
<accession>A0A382ZUZ7</accession>
<dbReference type="PROSITE" id="PS51278">
    <property type="entry name" value="GATASE_TYPE_2"/>
    <property type="match status" value="1"/>
</dbReference>
<dbReference type="GO" id="GO:0004360">
    <property type="term" value="F:glutamine-fructose-6-phosphate transaminase (isomerizing) activity"/>
    <property type="evidence" value="ECO:0007669"/>
    <property type="project" value="UniProtKB-EC"/>
</dbReference>
<reference evidence="7" key="1">
    <citation type="submission" date="2018-05" db="EMBL/GenBank/DDBJ databases">
        <authorList>
            <person name="Lanie J.A."/>
            <person name="Ng W.-L."/>
            <person name="Kazmierczak K.M."/>
            <person name="Andrzejewski T.M."/>
            <person name="Davidsen T.M."/>
            <person name="Wayne K.J."/>
            <person name="Tettelin H."/>
            <person name="Glass J.I."/>
            <person name="Rusch D."/>
            <person name="Podicherti R."/>
            <person name="Tsui H.-C.T."/>
            <person name="Winkler M.E."/>
        </authorList>
    </citation>
    <scope>NUCLEOTIDE SEQUENCE</scope>
</reference>
<gene>
    <name evidence="7" type="ORF">METZ01_LOCUS451709</name>
</gene>
<dbReference type="Gene3D" id="3.60.20.10">
    <property type="entry name" value="Glutamine Phosphoribosylpyrophosphate, subunit 1, domain 1"/>
    <property type="match status" value="1"/>
</dbReference>
<protein>
    <recommendedName>
        <fullName evidence="2">glutamine--fructose-6-phosphate transaminase (isomerizing)</fullName>
        <ecNumber evidence="2">2.6.1.16</ecNumber>
    </recommendedName>
</protein>
<dbReference type="AlphaFoldDB" id="A0A382ZUZ7"/>
<dbReference type="GO" id="GO:0006487">
    <property type="term" value="P:protein N-linked glycosylation"/>
    <property type="evidence" value="ECO:0007669"/>
    <property type="project" value="TreeGrafter"/>
</dbReference>
<evidence type="ECO:0000256" key="2">
    <source>
        <dbReference type="ARBA" id="ARBA00012916"/>
    </source>
</evidence>
<name>A0A382ZUZ7_9ZZZZ</name>
<evidence type="ECO:0000256" key="3">
    <source>
        <dbReference type="ARBA" id="ARBA00022576"/>
    </source>
</evidence>
<dbReference type="InterPro" id="IPR017932">
    <property type="entry name" value="GATase_2_dom"/>
</dbReference>
<dbReference type="Pfam" id="PF13522">
    <property type="entry name" value="GATase_6"/>
    <property type="match status" value="1"/>
</dbReference>
<evidence type="ECO:0000256" key="5">
    <source>
        <dbReference type="ARBA" id="ARBA00022962"/>
    </source>
</evidence>
<dbReference type="PANTHER" id="PTHR10937">
    <property type="entry name" value="GLUCOSAMINE--FRUCTOSE-6-PHOSPHATE AMINOTRANSFERASE, ISOMERIZING"/>
    <property type="match status" value="1"/>
</dbReference>
<evidence type="ECO:0000313" key="7">
    <source>
        <dbReference type="EMBL" id="SVD98855.1"/>
    </source>
</evidence>
<proteinExistence type="predicted"/>
<keyword evidence="5" id="KW-0315">Glutamine amidotransferase</keyword>
<dbReference type="InterPro" id="IPR029055">
    <property type="entry name" value="Ntn_hydrolases_N"/>
</dbReference>
<evidence type="ECO:0000256" key="4">
    <source>
        <dbReference type="ARBA" id="ARBA00022679"/>
    </source>
</evidence>
<comment type="catalytic activity">
    <reaction evidence="1">
        <text>D-fructose 6-phosphate + L-glutamine = D-glucosamine 6-phosphate + L-glutamate</text>
        <dbReference type="Rhea" id="RHEA:13237"/>
        <dbReference type="ChEBI" id="CHEBI:29985"/>
        <dbReference type="ChEBI" id="CHEBI:58359"/>
        <dbReference type="ChEBI" id="CHEBI:58725"/>
        <dbReference type="ChEBI" id="CHEBI:61527"/>
        <dbReference type="EC" id="2.6.1.16"/>
    </reaction>
</comment>